<evidence type="ECO:0000313" key="1">
    <source>
        <dbReference type="EMBL" id="PKC50123.1"/>
    </source>
</evidence>
<proteinExistence type="predicted"/>
<dbReference type="AlphaFoldDB" id="A0A2N0QGF9"/>
<reference evidence="1 2" key="2">
    <citation type="submission" date="2017-10" db="EMBL/GenBank/DDBJ databases">
        <title>Genome analyses suggest a sexual origin of heterokaryosis in a supposedly ancient asexual fungus.</title>
        <authorList>
            <person name="Corradi N."/>
            <person name="Sedzielewska K."/>
            <person name="Noel J."/>
            <person name="Charron P."/>
            <person name="Farinelli L."/>
            <person name="Marton T."/>
            <person name="Kruger M."/>
            <person name="Pelin A."/>
            <person name="Brachmann A."/>
            <person name="Corradi N."/>
        </authorList>
    </citation>
    <scope>NUCLEOTIDE SEQUENCE [LARGE SCALE GENOMIC DNA]</scope>
    <source>
        <strain evidence="1 2">A1</strain>
    </source>
</reference>
<organism evidence="1 2">
    <name type="scientific">Rhizophagus irregularis</name>
    <dbReference type="NCBI Taxonomy" id="588596"/>
    <lineage>
        <taxon>Eukaryota</taxon>
        <taxon>Fungi</taxon>
        <taxon>Fungi incertae sedis</taxon>
        <taxon>Mucoromycota</taxon>
        <taxon>Glomeromycotina</taxon>
        <taxon>Glomeromycetes</taxon>
        <taxon>Glomerales</taxon>
        <taxon>Glomeraceae</taxon>
        <taxon>Rhizophagus</taxon>
    </lineage>
</organism>
<dbReference type="VEuPathDB" id="FungiDB:RhiirA1_487326"/>
<comment type="caution">
    <text evidence="1">The sequence shown here is derived from an EMBL/GenBank/DDBJ whole genome shotgun (WGS) entry which is preliminary data.</text>
</comment>
<dbReference type="EMBL" id="LLXH01010960">
    <property type="protein sequence ID" value="PKC50123.1"/>
    <property type="molecule type" value="Genomic_DNA"/>
</dbReference>
<sequence>MHQIDDAIRITPTFYYVSKDGSNRQEVDLYYHDDNHYFIKIGSEEDQTYRTVSLNDSLRNVPLNEITNNALHYFDYAERFGLEEITTDYYRTSFAVEYRS</sequence>
<protein>
    <submittedName>
        <fullName evidence="1">Uncharacterized protein</fullName>
    </submittedName>
</protein>
<accession>A0A2N0QGF9</accession>
<gene>
    <name evidence="1" type="ORF">RhiirA1_487326</name>
</gene>
<dbReference type="Proteomes" id="UP000232688">
    <property type="component" value="Unassembled WGS sequence"/>
</dbReference>
<evidence type="ECO:0000313" key="2">
    <source>
        <dbReference type="Proteomes" id="UP000232688"/>
    </source>
</evidence>
<reference evidence="1 2" key="1">
    <citation type="submission" date="2017-10" db="EMBL/GenBank/DDBJ databases">
        <title>Extensive intraspecific genome diversity in a model arbuscular mycorrhizal fungus.</title>
        <authorList>
            <person name="Chen E.C.H."/>
            <person name="Morin E."/>
            <person name="Baudet D."/>
            <person name="Noel J."/>
            <person name="Ndikumana S."/>
            <person name="Charron P."/>
            <person name="St-Onge C."/>
            <person name="Giorgi J."/>
            <person name="Grigoriev I.V."/>
            <person name="Roux C."/>
            <person name="Martin F.M."/>
            <person name="Corradi N."/>
        </authorList>
    </citation>
    <scope>NUCLEOTIDE SEQUENCE [LARGE SCALE GENOMIC DNA]</scope>
    <source>
        <strain evidence="1 2">A1</strain>
    </source>
</reference>
<name>A0A2N0QGF9_9GLOM</name>